<comment type="caution">
    <text evidence="2">The sequence shown here is derived from an EMBL/GenBank/DDBJ whole genome shotgun (WGS) entry which is preliminary data.</text>
</comment>
<dbReference type="EMBL" id="CAJVPJ010002903">
    <property type="protein sequence ID" value="CAG8631355.1"/>
    <property type="molecule type" value="Genomic_DNA"/>
</dbReference>
<sequence length="90" mass="10448">MRLVEYANEPLRALWISYDRSLDAGPNENDKVRPTIANSKKGDEAKTEEAMQTEETAKNRTVVTRAKLLMITRAYASWERRLWDAYNAKE</sequence>
<dbReference type="AlphaFoldDB" id="A0A9N9GWE3"/>
<protein>
    <submittedName>
        <fullName evidence="2">3_t:CDS:1</fullName>
    </submittedName>
</protein>
<evidence type="ECO:0000313" key="3">
    <source>
        <dbReference type="Proteomes" id="UP000789572"/>
    </source>
</evidence>
<gene>
    <name evidence="2" type="ORF">POCULU_LOCUS8910</name>
</gene>
<reference evidence="2" key="1">
    <citation type="submission" date="2021-06" db="EMBL/GenBank/DDBJ databases">
        <authorList>
            <person name="Kallberg Y."/>
            <person name="Tangrot J."/>
            <person name="Rosling A."/>
        </authorList>
    </citation>
    <scope>NUCLEOTIDE SEQUENCE</scope>
    <source>
        <strain evidence="2">IA702</strain>
    </source>
</reference>
<name>A0A9N9GWE3_9GLOM</name>
<feature type="non-terminal residue" evidence="2">
    <location>
        <position position="90"/>
    </location>
</feature>
<keyword evidence="3" id="KW-1185">Reference proteome</keyword>
<evidence type="ECO:0000313" key="2">
    <source>
        <dbReference type="EMBL" id="CAG8631355.1"/>
    </source>
</evidence>
<feature type="region of interest" description="Disordered" evidence="1">
    <location>
        <begin position="22"/>
        <end position="56"/>
    </location>
</feature>
<proteinExistence type="predicted"/>
<feature type="compositionally biased region" description="Basic and acidic residues" evidence="1">
    <location>
        <begin position="40"/>
        <end position="49"/>
    </location>
</feature>
<organism evidence="2 3">
    <name type="scientific">Paraglomus occultum</name>
    <dbReference type="NCBI Taxonomy" id="144539"/>
    <lineage>
        <taxon>Eukaryota</taxon>
        <taxon>Fungi</taxon>
        <taxon>Fungi incertae sedis</taxon>
        <taxon>Mucoromycota</taxon>
        <taxon>Glomeromycotina</taxon>
        <taxon>Glomeromycetes</taxon>
        <taxon>Paraglomerales</taxon>
        <taxon>Paraglomeraceae</taxon>
        <taxon>Paraglomus</taxon>
    </lineage>
</organism>
<dbReference type="Proteomes" id="UP000789572">
    <property type="component" value="Unassembled WGS sequence"/>
</dbReference>
<evidence type="ECO:0000256" key="1">
    <source>
        <dbReference type="SAM" id="MobiDB-lite"/>
    </source>
</evidence>
<accession>A0A9N9GWE3</accession>